<evidence type="ECO:0000313" key="3">
    <source>
        <dbReference type="EMBL" id="OOK83793.1"/>
    </source>
</evidence>
<dbReference type="AlphaFoldDB" id="A0A1V3XX23"/>
<evidence type="ECO:0000313" key="4">
    <source>
        <dbReference type="Proteomes" id="UP000188532"/>
    </source>
</evidence>
<proteinExistence type="predicted"/>
<evidence type="ECO:0000256" key="1">
    <source>
        <dbReference type="SAM" id="MobiDB-lite"/>
    </source>
</evidence>
<evidence type="ECO:0000313" key="2">
    <source>
        <dbReference type="EMBL" id="OOK67498.1"/>
    </source>
</evidence>
<dbReference type="EMBL" id="MVBN01000001">
    <property type="protein sequence ID" value="OOK83793.1"/>
    <property type="molecule type" value="Genomic_DNA"/>
</dbReference>
<reference evidence="4 5" key="1">
    <citation type="submission" date="2017-02" db="EMBL/GenBank/DDBJ databases">
        <title>Complete genome sequences of Mycobacterium kansasii strains isolated from rhesus macaques.</title>
        <authorList>
            <person name="Panda A."/>
            <person name="Nagaraj S."/>
            <person name="Zhao X."/>
            <person name="Tettelin H."/>
            <person name="Detolla L.J."/>
        </authorList>
    </citation>
    <scope>NUCLEOTIDE SEQUENCE [LARGE SCALE GENOMIC DNA]</scope>
    <source>
        <strain evidence="3 4">11-3469</strain>
        <strain evidence="2 5">11-3813</strain>
    </source>
</reference>
<protein>
    <submittedName>
        <fullName evidence="3">Uncharacterized protein</fullName>
    </submittedName>
</protein>
<comment type="caution">
    <text evidence="3">The sequence shown here is derived from an EMBL/GenBank/DDBJ whole genome shotgun (WGS) entry which is preliminary data.</text>
</comment>
<dbReference type="EMBL" id="MVBM01000008">
    <property type="protein sequence ID" value="OOK67498.1"/>
    <property type="molecule type" value="Genomic_DNA"/>
</dbReference>
<feature type="region of interest" description="Disordered" evidence="1">
    <location>
        <begin position="31"/>
        <end position="53"/>
    </location>
</feature>
<dbReference type="Proteomes" id="UP000189229">
    <property type="component" value="Unassembled WGS sequence"/>
</dbReference>
<sequence>MPAAAGQANLVVRVGTPGSPSRWLRYMRPSNPKPMVQISETPPAAQPGVFRTA</sequence>
<gene>
    <name evidence="3" type="ORF">BZL29_0125</name>
    <name evidence="2" type="ORF">BZL30_7837</name>
</gene>
<name>A0A1V3XX23_MYCKA</name>
<evidence type="ECO:0000313" key="5">
    <source>
        <dbReference type="Proteomes" id="UP000189229"/>
    </source>
</evidence>
<organism evidence="3 4">
    <name type="scientific">Mycobacterium kansasii</name>
    <dbReference type="NCBI Taxonomy" id="1768"/>
    <lineage>
        <taxon>Bacteria</taxon>
        <taxon>Bacillati</taxon>
        <taxon>Actinomycetota</taxon>
        <taxon>Actinomycetes</taxon>
        <taxon>Mycobacteriales</taxon>
        <taxon>Mycobacteriaceae</taxon>
        <taxon>Mycobacterium</taxon>
    </lineage>
</organism>
<accession>A0A1V3XX23</accession>
<dbReference type="Proteomes" id="UP000188532">
    <property type="component" value="Unassembled WGS sequence"/>
</dbReference>